<feature type="region of interest" description="Disordered" evidence="2">
    <location>
        <begin position="548"/>
        <end position="571"/>
    </location>
</feature>
<proteinExistence type="predicted"/>
<keyword evidence="1" id="KW-0945">Host-virus interaction</keyword>
<feature type="compositionally biased region" description="Basic and acidic residues" evidence="2">
    <location>
        <begin position="626"/>
        <end position="641"/>
    </location>
</feature>
<name>A0A4P9XB95_9FUNG</name>
<evidence type="ECO:0000313" key="3">
    <source>
        <dbReference type="EMBL" id="RKP02361.1"/>
    </source>
</evidence>
<feature type="compositionally biased region" description="Low complexity" evidence="2">
    <location>
        <begin position="793"/>
        <end position="805"/>
    </location>
</feature>
<accession>A0A4P9XB95</accession>
<dbReference type="Proteomes" id="UP000274922">
    <property type="component" value="Unassembled WGS sequence"/>
</dbReference>
<feature type="compositionally biased region" description="Basic and acidic residues" evidence="2">
    <location>
        <begin position="829"/>
        <end position="841"/>
    </location>
</feature>
<feature type="region of interest" description="Disordered" evidence="2">
    <location>
        <begin position="1"/>
        <end position="59"/>
    </location>
</feature>
<feature type="region of interest" description="Disordered" evidence="2">
    <location>
        <begin position="1976"/>
        <end position="2013"/>
    </location>
</feature>
<organism evidence="3 4">
    <name type="scientific">Caulochytrium protostelioides</name>
    <dbReference type="NCBI Taxonomy" id="1555241"/>
    <lineage>
        <taxon>Eukaryota</taxon>
        <taxon>Fungi</taxon>
        <taxon>Fungi incertae sedis</taxon>
        <taxon>Chytridiomycota</taxon>
        <taxon>Chytridiomycota incertae sedis</taxon>
        <taxon>Chytridiomycetes</taxon>
        <taxon>Caulochytriales</taxon>
        <taxon>Caulochytriaceae</taxon>
        <taxon>Caulochytrium</taxon>
    </lineage>
</organism>
<dbReference type="PANTHER" id="PTHR13037:SF24">
    <property type="entry name" value="POLYCOMB PROTEIN PCL-RELATED"/>
    <property type="match status" value="1"/>
</dbReference>
<dbReference type="EMBL" id="ML014145">
    <property type="protein sequence ID" value="RKP02361.1"/>
    <property type="molecule type" value="Genomic_DNA"/>
</dbReference>
<feature type="compositionally biased region" description="Pro residues" evidence="2">
    <location>
        <begin position="42"/>
        <end position="53"/>
    </location>
</feature>
<feature type="compositionally biased region" description="Acidic residues" evidence="2">
    <location>
        <begin position="607"/>
        <end position="623"/>
    </location>
</feature>
<evidence type="ECO:0000313" key="4">
    <source>
        <dbReference type="Proteomes" id="UP000274922"/>
    </source>
</evidence>
<feature type="region of interest" description="Disordered" evidence="2">
    <location>
        <begin position="586"/>
        <end position="641"/>
    </location>
</feature>
<sequence length="2488" mass="270529">MRDGAWAALSEPPAAPTAPPDLSRDRPSRPPSRMSSPDRSPPRTPPRTPPRARSPPVSAVRMTAAGPGLARFAPVAGDRVPGLPGCRSETAALAGHAFVSRAWRSHDPAASPPLCVLYAPASASASASGSAAPTVVYVQQRRRWRLCGQPRRDPRWAPDEAAAVRDVQLAPGLRWLAVTLDADRIGLFRLPPHGVSGDAAWAHAIDGGGGGAPILGFEWVSATRALVVRQTGVAVCTVPATDDEDEDDDGRPGFCGTCLAASGADRPRAHPAEGHLTAAAAAAAAEDEEDLAAEAWRIVVPSPLVLPVAWYQWHAQHRLLLIYTGGQQLRLFELSPAAPSRVIHVRAYPLLTLRGVGPSVPRAAPELQIHSRYVHLVAIDGALYVGFQYVTQVTPDPRRAEAEAVPAWAVSPPQPQPPLQQQQRPNDCDRAVPEAHPSPSPPRRVPLGETAGAHAFPRPVAWVATSRVVLFHITPRTIDTAYDLSLPAFHFTSTSRHVARTQWAFQSLHIPRLCVFAVDDLLLLWLDEEARAVLYDLHADAPRHALAATADPRPGRTRSRDHTVLPPLVPTLVLRPPGPAWATAMLTRRPDRALPPSTRGVDAERLVDDDDDDDDSDDDEASDSDGNPRDDASTRGDLPAVRRIDHAALSAALADARGDKGKAPYDARHVAPWDVLQHDAHRMRRACLAQASAQHVVCPLTHRMLAVRLDSRVLAGAAAAQSLSPVARIAFLTRRWAAPPPTADAQIADALHALLAAIPATLSLAAYLRHSALSRDIDSAFVCVVARMVAANARAKHPQPSSSPEPRSPDHRPPQGLSPELSSLSLEAPSREHRPPAHRSSEPSPAMALQQTLVDRCLMPLQQRVDAVQGQPRPGIVLPHETVWRYVLFRLALRIHEAPLRLHPRLSDLLAAAWLRAQQYALVQTMLAAGFLVATDALRAMLRAKRLADPELARLADTLVGKPFRAEVSPSRCSRLLCLALLSPAPLHRAGLAFWTPEPTTRLPAFAAAASPMQLLGRAEPKRDARPGDAKSKRATAEQITTFEFFCRTDARPLALVGRYLHRTHHWHYQVLTADGYLSFYRPDKPFDHASQILPYLDKMFKEPQNQGRFSKIHFTPKDTHLIKCYSANKEPDHDYRNGTLFDTWVKNMCIHARKVSYDLITPGDPSELPFNTILGPGHERTLMPRFCGPFLKTLHSHTDAPEDRGIYRLFNMRPPPQIAAAAETVDPARRGELRRTLGDAATLLAIKTFLETCRVLENYETALARDFPTLHKNFSPVASPAELIAAWQQLDEACASQLSLNHASGAVVPTMLVEEFCHAFLKHLPLFTESIRDFAARDYQAIVNLRHHEGTPLEAPLRAFLNRARSDRSGAVTNTYRNVIDTIYLFSSTLYSMMGDWFHRIAIVEDPSPRLLALMQLALQKAHYQATEWQFAPDPPRQSAVADAVLQLMAEHHRLVGTPSCFIREVVLSQSPSGSHPCSMMVFENMVVFISHVKATPRIESCHLVGDIIVDPGILHGHVRMTTRKPIFVRFSAADGGGDDAVGTSEGACLAQASTASVTSVLSAASTATTPSAHSSKAKPGLLSRTKTFLPGGGKRERIATTLAMPFRADADDAIFTTDFYVLPMGYQGSTNKHENTRQANHLVMLMRHLGTVFSAHEIRSQVSRTEQAEPMPAISATVLAISHHRATAPAVDPPHDVLNQWHMYGHPIPLTFVESLPLVALGGHAIGVVVFTQLAEIEDRILELVARYPVLCLLQLDARTDGKQGRWWVMQSPDRPSQIVHPSQQAALGALFDQHAETVHACLDQEEGKNAFLGVVVEKYVELLHQKYTHGPSYLRASREQEAMLTAMYRAELHDKFGHGPEASSLMHRVRSATSASMSSLRSMTQVVLRHGHHNTVQRGGNGLAHGNGGPAAAVSPEAEAARIEQLMQTLWRYILDLGDLHIYLTAGRSIQPDAASLLSMECASVLTEEPGWVSRRGSTRRPRVPSGTASVGTHDSKPFTAGGSGGASATSATTNVNHILTWMCQQDLMLSNAARDVVMQIVRVAPTHVAAETEWPSDAAPFCAVHDPQTPATFERICQLVKPAQAQALGVVVAGLRHFVRGHPEGTQEIVKFFGPRLFRSVEGTMTDRMTNWLLEAMICPQAVRTNRYVKDRLDADELERYHRMPAHIETLPELLHNVARYSLLQQYRGVAEAYDRVMAHLADSQKHVARSVQLPIRFAPRASPLGRARSGAVVMPYDPLGSSRTLASLATEGADPARAAAPLETPPPPPPGLSLVRQMTLVLKHAQSELLTPSEKIALLVANTVLHPNEVAADASAPRALDDLVHYCLTCAVDELEEAVADALAGGADAAEAAAAGDAATGAIADDEAAAASASEPLGLPAGRSVAHAPSFLNASVSTLVSFEALPPLKVAYDEFKLRSRAMRDVGASPLATQAALPEACANLMATVQEHEQAVEQRLQDVYAMEQHLGKRLAQAQARASLVA</sequence>
<evidence type="ECO:0000256" key="2">
    <source>
        <dbReference type="SAM" id="MobiDB-lite"/>
    </source>
</evidence>
<feature type="region of interest" description="Disordered" evidence="2">
    <location>
        <begin position="403"/>
        <end position="449"/>
    </location>
</feature>
<reference evidence="4" key="1">
    <citation type="journal article" date="2018" name="Nat. Microbiol.">
        <title>Leveraging single-cell genomics to expand the fungal tree of life.</title>
        <authorList>
            <person name="Ahrendt S.R."/>
            <person name="Quandt C.A."/>
            <person name="Ciobanu D."/>
            <person name="Clum A."/>
            <person name="Salamov A."/>
            <person name="Andreopoulos B."/>
            <person name="Cheng J.F."/>
            <person name="Woyke T."/>
            <person name="Pelin A."/>
            <person name="Henrissat B."/>
            <person name="Reynolds N.K."/>
            <person name="Benny G.L."/>
            <person name="Smith M.E."/>
            <person name="James T.Y."/>
            <person name="Grigoriev I.V."/>
        </authorList>
    </citation>
    <scope>NUCLEOTIDE SEQUENCE [LARGE SCALE GENOMIC DNA]</scope>
    <source>
        <strain evidence="4">ATCC 52028</strain>
    </source>
</reference>
<protein>
    <submittedName>
        <fullName evidence="3">Uncharacterized protein</fullName>
    </submittedName>
</protein>
<dbReference type="PANTHER" id="PTHR13037">
    <property type="entry name" value="FORMIN"/>
    <property type="match status" value="1"/>
</dbReference>
<feature type="region of interest" description="Disordered" evidence="2">
    <location>
        <begin position="793"/>
        <end position="846"/>
    </location>
</feature>
<keyword evidence="4" id="KW-1185">Reference proteome</keyword>
<feature type="compositionally biased region" description="Low complexity" evidence="2">
    <location>
        <begin position="814"/>
        <end position="828"/>
    </location>
</feature>
<evidence type="ECO:0000256" key="1">
    <source>
        <dbReference type="ARBA" id="ARBA00022581"/>
    </source>
</evidence>
<gene>
    <name evidence="3" type="ORF">CXG81DRAFT_17956</name>
</gene>